<keyword evidence="2" id="KW-1185">Reference proteome</keyword>
<dbReference type="Proteomes" id="UP001164539">
    <property type="component" value="Chromosome 5"/>
</dbReference>
<organism evidence="1 2">
    <name type="scientific">Melia azedarach</name>
    <name type="common">Chinaberry tree</name>
    <dbReference type="NCBI Taxonomy" id="155640"/>
    <lineage>
        <taxon>Eukaryota</taxon>
        <taxon>Viridiplantae</taxon>
        <taxon>Streptophyta</taxon>
        <taxon>Embryophyta</taxon>
        <taxon>Tracheophyta</taxon>
        <taxon>Spermatophyta</taxon>
        <taxon>Magnoliopsida</taxon>
        <taxon>eudicotyledons</taxon>
        <taxon>Gunneridae</taxon>
        <taxon>Pentapetalae</taxon>
        <taxon>rosids</taxon>
        <taxon>malvids</taxon>
        <taxon>Sapindales</taxon>
        <taxon>Meliaceae</taxon>
        <taxon>Melia</taxon>
    </lineage>
</organism>
<evidence type="ECO:0000313" key="2">
    <source>
        <dbReference type="Proteomes" id="UP001164539"/>
    </source>
</evidence>
<accession>A0ACC1Y5V9</accession>
<protein>
    <submittedName>
        <fullName evidence="1">Cation/H(+) antiporter like</fullName>
    </submittedName>
</protein>
<comment type="caution">
    <text evidence="1">The sequence shown here is derived from an EMBL/GenBank/DDBJ whole genome shotgun (WGS) entry which is preliminary data.</text>
</comment>
<proteinExistence type="predicted"/>
<dbReference type="EMBL" id="CM051398">
    <property type="protein sequence ID" value="KAJ4719121.1"/>
    <property type="molecule type" value="Genomic_DNA"/>
</dbReference>
<reference evidence="1 2" key="1">
    <citation type="journal article" date="2023" name="Science">
        <title>Complex scaffold remodeling in plant triterpene biosynthesis.</title>
        <authorList>
            <person name="De La Pena R."/>
            <person name="Hodgson H."/>
            <person name="Liu J.C."/>
            <person name="Stephenson M.J."/>
            <person name="Martin A.C."/>
            <person name="Owen C."/>
            <person name="Harkess A."/>
            <person name="Leebens-Mack J."/>
            <person name="Jimenez L.E."/>
            <person name="Osbourn A."/>
            <person name="Sattely E.S."/>
        </authorList>
    </citation>
    <scope>NUCLEOTIDE SEQUENCE [LARGE SCALE GENOMIC DNA]</scope>
    <source>
        <strain evidence="2">cv. JPN11</strain>
        <tissue evidence="1">Leaf</tissue>
    </source>
</reference>
<gene>
    <name evidence="1" type="ORF">OWV82_010736</name>
</gene>
<name>A0ACC1Y5V9_MELAZ</name>
<sequence length="549" mass="61625">MSNPQALNNITDYKLMNNTVTCEYSKIRNSNEFGKHRILNCTTAVLLMQTVLIFTATRTIYLLLRPFHQTTIIAQIIAGIIIGPSFLGEIAYLQWLFPLPSRYILRTVAEFGMILHNPKELNILSSELGRLASSTALVADLFRLTANMLLTSIKDAHNNSSFKPLLFINPQIFTILVTNMVFITGIATAIVGYIYDPSRRYKLDARRTIIRSKQSNLRILVCINSNENVSPIISLLEVSNPSRNTPLTAFVLQLRELKGSVTAFLKPHHQRTDSLLSSSRHIINAFNKFQRCYLGNVVVQHFTTIAPYESMDDDICTLAFDKSAAIIIIPFHKQWAVSIGTVEESDLSIRALNDTVLSNAPCSVGVLVHRGQIKGIKPKFSGQLLYHIALLFIGGADDREALAYSRRIAEHPNIRLTIVWFKTHDSNILAEDVIGLDNEVINELKASVVGKKIIFKEEVVKNGLGTIEVIQSLKNNHDLFIVGKHHEPDSQVIWGLSEWIEYPELGIVGDTLVNSNDKFSVLVVQEQPEEIGPKLKHLESGSKYRKFEV</sequence>
<evidence type="ECO:0000313" key="1">
    <source>
        <dbReference type="EMBL" id="KAJ4719121.1"/>
    </source>
</evidence>